<evidence type="ECO:0000256" key="5">
    <source>
        <dbReference type="HAMAP-Rule" id="MF_00340"/>
    </source>
</evidence>
<dbReference type="SUPFAM" id="SSF57829">
    <property type="entry name" value="Zn-binding ribosomal proteins"/>
    <property type="match status" value="1"/>
</dbReference>
<dbReference type="GO" id="GO:0003735">
    <property type="term" value="F:structural constituent of ribosome"/>
    <property type="evidence" value="ECO:0007669"/>
    <property type="project" value="InterPro"/>
</dbReference>
<dbReference type="InterPro" id="IPR002677">
    <property type="entry name" value="Ribosomal_bL32"/>
</dbReference>
<dbReference type="GO" id="GO:0015934">
    <property type="term" value="C:large ribosomal subunit"/>
    <property type="evidence" value="ECO:0007669"/>
    <property type="project" value="InterPro"/>
</dbReference>
<dbReference type="GO" id="GO:0006412">
    <property type="term" value="P:translation"/>
    <property type="evidence" value="ECO:0007669"/>
    <property type="project" value="UniProtKB-UniRule"/>
</dbReference>
<sequence>MPLPKRRHSRTRGRKRRTGWKLDVPNVIECQHCHQSRLPHHICPHCGFYDGEKVLTLKEA</sequence>
<dbReference type="HAMAP" id="MF_00340">
    <property type="entry name" value="Ribosomal_bL32"/>
    <property type="match status" value="1"/>
</dbReference>
<proteinExistence type="inferred from homology"/>
<dbReference type="EMBL" id="PQAP01000172">
    <property type="protein sequence ID" value="PWB69370.1"/>
    <property type="molecule type" value="Genomic_DNA"/>
</dbReference>
<comment type="similarity">
    <text evidence="1 5">Belongs to the bacterial ribosomal protein bL32 family.</text>
</comment>
<dbReference type="NCBIfam" id="TIGR01031">
    <property type="entry name" value="rpmF_bact"/>
    <property type="match status" value="1"/>
</dbReference>
<organism evidence="6 7">
    <name type="scientific">candidate division GN15 bacterium</name>
    <dbReference type="NCBI Taxonomy" id="2072418"/>
    <lineage>
        <taxon>Bacteria</taxon>
        <taxon>candidate division GN15</taxon>
    </lineage>
</organism>
<evidence type="ECO:0000256" key="1">
    <source>
        <dbReference type="ARBA" id="ARBA00008560"/>
    </source>
</evidence>
<gene>
    <name evidence="5" type="primary">rpmF</name>
    <name evidence="6" type="ORF">C3F09_10360</name>
</gene>
<dbReference type="Proteomes" id="UP000250918">
    <property type="component" value="Unassembled WGS sequence"/>
</dbReference>
<dbReference type="AlphaFoldDB" id="A0A855X3H5"/>
<dbReference type="InterPro" id="IPR011332">
    <property type="entry name" value="Ribosomal_zn-bd"/>
</dbReference>
<dbReference type="InterPro" id="IPR044957">
    <property type="entry name" value="Ribosomal_bL32_bact"/>
</dbReference>
<name>A0A855X3H5_9BACT</name>
<dbReference type="PANTHER" id="PTHR35534">
    <property type="entry name" value="50S RIBOSOMAL PROTEIN L32"/>
    <property type="match status" value="1"/>
</dbReference>
<evidence type="ECO:0000256" key="2">
    <source>
        <dbReference type="ARBA" id="ARBA00022980"/>
    </source>
</evidence>
<reference evidence="6 7" key="1">
    <citation type="journal article" date="2018" name="ISME J.">
        <title>A methanotrophic archaeon couples anaerobic oxidation of methane to Fe(III) reduction.</title>
        <authorList>
            <person name="Cai C."/>
            <person name="Leu A.O."/>
            <person name="Xie G.J."/>
            <person name="Guo J."/>
            <person name="Feng Y."/>
            <person name="Zhao J.X."/>
            <person name="Tyson G.W."/>
            <person name="Yuan Z."/>
            <person name="Hu S."/>
        </authorList>
    </citation>
    <scope>NUCLEOTIDE SEQUENCE [LARGE SCALE GENOMIC DNA]</scope>
    <source>
        <strain evidence="6">FeB_12</strain>
    </source>
</reference>
<evidence type="ECO:0000313" key="7">
    <source>
        <dbReference type="Proteomes" id="UP000250918"/>
    </source>
</evidence>
<keyword evidence="3 5" id="KW-0687">Ribonucleoprotein</keyword>
<keyword evidence="2 5" id="KW-0689">Ribosomal protein</keyword>
<evidence type="ECO:0000313" key="6">
    <source>
        <dbReference type="EMBL" id="PWB69370.1"/>
    </source>
</evidence>
<comment type="caution">
    <text evidence="6">The sequence shown here is derived from an EMBL/GenBank/DDBJ whole genome shotgun (WGS) entry which is preliminary data.</text>
</comment>
<protein>
    <recommendedName>
        <fullName evidence="4 5">Large ribosomal subunit protein bL32</fullName>
    </recommendedName>
</protein>
<evidence type="ECO:0000256" key="4">
    <source>
        <dbReference type="ARBA" id="ARBA00035178"/>
    </source>
</evidence>
<evidence type="ECO:0000256" key="3">
    <source>
        <dbReference type="ARBA" id="ARBA00023274"/>
    </source>
</evidence>
<accession>A0A855X3H5</accession>
<dbReference type="Pfam" id="PF01783">
    <property type="entry name" value="Ribosomal_L32p"/>
    <property type="match status" value="1"/>
</dbReference>
<dbReference type="PANTHER" id="PTHR35534:SF1">
    <property type="entry name" value="LARGE RIBOSOMAL SUBUNIT PROTEIN BL32"/>
    <property type="match status" value="1"/>
</dbReference>